<dbReference type="GO" id="GO:0016787">
    <property type="term" value="F:hydrolase activity"/>
    <property type="evidence" value="ECO:0007669"/>
    <property type="project" value="UniProtKB-KW"/>
</dbReference>
<dbReference type="Pfam" id="PF00293">
    <property type="entry name" value="NUDIX"/>
    <property type="match status" value="1"/>
</dbReference>
<name>A0A9D1FLF6_9FIRM</name>
<dbReference type="EMBL" id="DVJP01000025">
    <property type="protein sequence ID" value="HIS75749.1"/>
    <property type="molecule type" value="Genomic_DNA"/>
</dbReference>
<comment type="caution">
    <text evidence="4">The sequence shown here is derived from an EMBL/GenBank/DDBJ whole genome shotgun (WGS) entry which is preliminary data.</text>
</comment>
<reference evidence="4" key="1">
    <citation type="submission" date="2020-10" db="EMBL/GenBank/DDBJ databases">
        <authorList>
            <person name="Gilroy R."/>
        </authorList>
    </citation>
    <scope>NUCLEOTIDE SEQUENCE</scope>
    <source>
        <strain evidence="4">CHK199-13235</strain>
    </source>
</reference>
<dbReference type="CDD" id="cd04693">
    <property type="entry name" value="NUDIX_Hydrolase"/>
    <property type="match status" value="1"/>
</dbReference>
<protein>
    <submittedName>
        <fullName evidence="4">NUDIX domain-containing protein</fullName>
    </submittedName>
</protein>
<dbReference type="AlphaFoldDB" id="A0A9D1FLF6"/>
<dbReference type="PANTHER" id="PTHR43046">
    <property type="entry name" value="GDP-MANNOSE MANNOSYL HYDROLASE"/>
    <property type="match status" value="1"/>
</dbReference>
<proteinExistence type="predicted"/>
<keyword evidence="2" id="KW-0378">Hydrolase</keyword>
<accession>A0A9D1FLF6</accession>
<dbReference type="PANTHER" id="PTHR43046:SF16">
    <property type="entry name" value="ADP-RIBOSE PYROPHOSPHATASE YJHB-RELATED"/>
    <property type="match status" value="1"/>
</dbReference>
<dbReference type="PROSITE" id="PS51462">
    <property type="entry name" value="NUDIX"/>
    <property type="match status" value="1"/>
</dbReference>
<evidence type="ECO:0000313" key="5">
    <source>
        <dbReference type="Proteomes" id="UP000824002"/>
    </source>
</evidence>
<dbReference type="InterPro" id="IPR015797">
    <property type="entry name" value="NUDIX_hydrolase-like_dom_sf"/>
</dbReference>
<evidence type="ECO:0000313" key="4">
    <source>
        <dbReference type="EMBL" id="HIS75749.1"/>
    </source>
</evidence>
<evidence type="ECO:0000256" key="1">
    <source>
        <dbReference type="ARBA" id="ARBA00001946"/>
    </source>
</evidence>
<dbReference type="SUPFAM" id="SSF55811">
    <property type="entry name" value="Nudix"/>
    <property type="match status" value="1"/>
</dbReference>
<reference evidence="4" key="2">
    <citation type="journal article" date="2021" name="PeerJ">
        <title>Extensive microbial diversity within the chicken gut microbiome revealed by metagenomics and culture.</title>
        <authorList>
            <person name="Gilroy R."/>
            <person name="Ravi A."/>
            <person name="Getino M."/>
            <person name="Pursley I."/>
            <person name="Horton D.L."/>
            <person name="Alikhan N.F."/>
            <person name="Baker D."/>
            <person name="Gharbi K."/>
            <person name="Hall N."/>
            <person name="Watson M."/>
            <person name="Adriaenssens E.M."/>
            <person name="Foster-Nyarko E."/>
            <person name="Jarju S."/>
            <person name="Secka A."/>
            <person name="Antonio M."/>
            <person name="Oren A."/>
            <person name="Chaudhuri R.R."/>
            <person name="La Ragione R."/>
            <person name="Hildebrand F."/>
            <person name="Pallen M.J."/>
        </authorList>
    </citation>
    <scope>NUCLEOTIDE SEQUENCE</scope>
    <source>
        <strain evidence="4">CHK199-13235</strain>
    </source>
</reference>
<evidence type="ECO:0000256" key="2">
    <source>
        <dbReference type="ARBA" id="ARBA00022801"/>
    </source>
</evidence>
<dbReference type="Gene3D" id="3.90.79.10">
    <property type="entry name" value="Nucleoside Triphosphate Pyrophosphohydrolase"/>
    <property type="match status" value="1"/>
</dbReference>
<organism evidence="4 5">
    <name type="scientific">Candidatus Merdivicinus excrementipullorum</name>
    <dbReference type="NCBI Taxonomy" id="2840867"/>
    <lineage>
        <taxon>Bacteria</taxon>
        <taxon>Bacillati</taxon>
        <taxon>Bacillota</taxon>
        <taxon>Clostridia</taxon>
        <taxon>Eubacteriales</taxon>
        <taxon>Oscillospiraceae</taxon>
        <taxon>Oscillospiraceae incertae sedis</taxon>
        <taxon>Candidatus Merdivicinus</taxon>
    </lineage>
</organism>
<dbReference type="PROSITE" id="PS00893">
    <property type="entry name" value="NUDIX_BOX"/>
    <property type="match status" value="1"/>
</dbReference>
<sequence length="168" mass="19186">MPEYWDIYDKDRRKTGRIQERGKPPASPEDYHLVVEIWLRNSKGEVLLTKRHPAKHYGGLWECTGGSVLAGEESLAAAMREVKEEIGVDLTAGNPGILLASLSIRREGQYSAHYDVYLFERDIPLESLTFQPEEVVDAKWVNEETLRQMEEAGELAPFKAQPFAFFPY</sequence>
<comment type="cofactor">
    <cofactor evidence="1">
        <name>Mg(2+)</name>
        <dbReference type="ChEBI" id="CHEBI:18420"/>
    </cofactor>
</comment>
<gene>
    <name evidence="4" type="ORF">IAB51_02965</name>
</gene>
<dbReference type="InterPro" id="IPR020084">
    <property type="entry name" value="NUDIX_hydrolase_CS"/>
</dbReference>
<dbReference type="InterPro" id="IPR000086">
    <property type="entry name" value="NUDIX_hydrolase_dom"/>
</dbReference>
<dbReference type="Proteomes" id="UP000824002">
    <property type="component" value="Unassembled WGS sequence"/>
</dbReference>
<evidence type="ECO:0000259" key="3">
    <source>
        <dbReference type="PROSITE" id="PS51462"/>
    </source>
</evidence>
<feature type="domain" description="Nudix hydrolase" evidence="3">
    <location>
        <begin position="30"/>
        <end position="163"/>
    </location>
</feature>